<accession>A0A251YLQ3</accession>
<evidence type="ECO:0000256" key="1">
    <source>
        <dbReference type="SAM" id="MobiDB-lite"/>
    </source>
</evidence>
<name>A0A251YLQ3_9MICO</name>
<reference evidence="2 3" key="1">
    <citation type="submission" date="2016-08" db="EMBL/GenBank/DDBJ databases">
        <title>Genome sequence of Clavibacter michiganensis spp strain CFBP8017.</title>
        <authorList>
            <person name="Thapa S.P."/>
            <person name="Coaker G."/>
            <person name="Jacques M.-A."/>
        </authorList>
    </citation>
    <scope>NUCLEOTIDE SEQUENCE [LARGE SCALE GENOMIC DNA]</scope>
    <source>
        <strain evidence="2">CFBP8017</strain>
    </source>
</reference>
<protein>
    <submittedName>
        <fullName evidence="2">Uncharacterized protein</fullName>
    </submittedName>
</protein>
<dbReference type="AlphaFoldDB" id="A0A251YLQ3"/>
<evidence type="ECO:0000313" key="3">
    <source>
        <dbReference type="Proteomes" id="UP000195011"/>
    </source>
</evidence>
<dbReference type="RefSeq" id="WP_086516947.1">
    <property type="nucleotide sequence ID" value="NZ_MDJY01000029.1"/>
</dbReference>
<organism evidence="2 3">
    <name type="scientific">Clavibacter michiganensis</name>
    <dbReference type="NCBI Taxonomy" id="28447"/>
    <lineage>
        <taxon>Bacteria</taxon>
        <taxon>Bacillati</taxon>
        <taxon>Actinomycetota</taxon>
        <taxon>Actinomycetes</taxon>
        <taxon>Micrococcales</taxon>
        <taxon>Microbacteriaceae</taxon>
        <taxon>Clavibacter</taxon>
    </lineage>
</organism>
<sequence length="722" mass="76351">MPAQMTQGGGLCRADGLVDPSGIPGVTMDPAMIRTAAWTLAAGGEGIAQHGDTASSKWQTLSAVYHAPESDALLAVMTPVAQKTTQVGHGFTTVATALNAFATAVDPIVAELKRLQTEAIAFVADAVQGYDLPAVGPQPVQHLTDYGMDSGPPEEMYSSPAKHVDWTGYPPYAMHNEKLITAIAAQATALDQAQADCVNAIRAAAHPSAPPEQVRGEDFTAEAAAGDHLPFGTTARGQHKGECFHNFLWGGLDATVANIQGMASLANFDLDKGRFYDWAHWGGTLAGTAEALGVLAVPTPLAWTYANDPSGMVPQDVRAYAQSVLDKQQQTVDGFLGSDEQWKTDPAGAWGALAANVAPMLIPVGGEAAAGAKVAATGAKVAAVGTRLGEAADAASVAGRVAGAGARASVVVGSGMVRVGDLLTTTMTNVDAVNRAATGAAVQALRETIDRIPTVEVVVTHAVTPDGFRIPVHAHVEFGSRNHTHAMTNAADNEFHGREAANHGEAHDNNSAHTDAADRHSVQHLGDDHAVGSSGGAAHPEDSVLHHSNSATQASAVDIPKWITRVLEDPNTQEWRRRVTEGIKFNYENHGRYPHNEVTLANGYRVDSYIPGREIVSRKHTQIAEVLSRSAMAEIKEITRKYAPGSLIKTPIRPRPDTVFSEANRVLGGLRLRGQPILEVPPQVHPIPDVVLEYADAHRVIIRDTTGHVYNKGIPRLKEVEP</sequence>
<dbReference type="EMBL" id="MDJY01000029">
    <property type="protein sequence ID" value="OUE25172.1"/>
    <property type="molecule type" value="Genomic_DNA"/>
</dbReference>
<dbReference type="Proteomes" id="UP000195011">
    <property type="component" value="Unassembled WGS sequence"/>
</dbReference>
<proteinExistence type="predicted"/>
<feature type="region of interest" description="Disordered" evidence="1">
    <location>
        <begin position="526"/>
        <end position="549"/>
    </location>
</feature>
<evidence type="ECO:0000313" key="2">
    <source>
        <dbReference type="EMBL" id="OUE25172.1"/>
    </source>
</evidence>
<gene>
    <name evidence="2" type="ORF">BFL36_05265</name>
</gene>
<comment type="caution">
    <text evidence="2">The sequence shown here is derived from an EMBL/GenBank/DDBJ whole genome shotgun (WGS) entry which is preliminary data.</text>
</comment>